<dbReference type="GO" id="GO:0038202">
    <property type="term" value="P:TORC1 signaling"/>
    <property type="evidence" value="ECO:0007669"/>
    <property type="project" value="TreeGrafter"/>
</dbReference>
<accession>A0A9P0VYA7</accession>
<feature type="region of interest" description="Disordered" evidence="5">
    <location>
        <begin position="167"/>
        <end position="216"/>
    </location>
</feature>
<feature type="compositionally biased region" description="Polar residues" evidence="5">
    <location>
        <begin position="761"/>
        <end position="776"/>
    </location>
</feature>
<dbReference type="InterPro" id="IPR056603">
    <property type="entry name" value="HTH_NPRL3"/>
</dbReference>
<evidence type="ECO:0000256" key="1">
    <source>
        <dbReference type="ARBA" id="ARBA00010546"/>
    </source>
</evidence>
<evidence type="ECO:0000256" key="5">
    <source>
        <dbReference type="SAM" id="MobiDB-lite"/>
    </source>
</evidence>
<dbReference type="Pfam" id="PF24064">
    <property type="entry name" value="HTH_NPRL3"/>
    <property type="match status" value="1"/>
</dbReference>
<feature type="compositionally biased region" description="Low complexity" evidence="5">
    <location>
        <begin position="176"/>
        <end position="196"/>
    </location>
</feature>
<feature type="chain" id="PRO_5040263444" description="Nitrogen permease regulator 3" evidence="6">
    <location>
        <begin position="22"/>
        <end position="897"/>
    </location>
</feature>
<dbReference type="Pfam" id="PF03666">
    <property type="entry name" value="NPR3"/>
    <property type="match status" value="1"/>
</dbReference>
<dbReference type="GO" id="GO:0005774">
    <property type="term" value="C:vacuolar membrane"/>
    <property type="evidence" value="ECO:0007669"/>
    <property type="project" value="UniProtKB-SubCell"/>
</dbReference>
<dbReference type="GO" id="GO:0051321">
    <property type="term" value="P:meiotic cell cycle"/>
    <property type="evidence" value="ECO:0007669"/>
    <property type="project" value="UniProtKB-UniRule"/>
</dbReference>
<dbReference type="EMBL" id="CAKXYY010000011">
    <property type="protein sequence ID" value="CAH2353516.1"/>
    <property type="molecule type" value="Genomic_DNA"/>
</dbReference>
<feature type="compositionally biased region" description="Polar residues" evidence="5">
    <location>
        <begin position="785"/>
        <end position="795"/>
    </location>
</feature>
<evidence type="ECO:0000256" key="6">
    <source>
        <dbReference type="SAM" id="SignalP"/>
    </source>
</evidence>
<keyword evidence="9" id="KW-1185">Reference proteome</keyword>
<dbReference type="PANTHER" id="PTHR13153">
    <property type="entry name" value="CGTHBA PROTEIN -14 GENE PROTEIN"/>
    <property type="match status" value="1"/>
</dbReference>
<feature type="compositionally biased region" description="Acidic residues" evidence="5">
    <location>
        <begin position="312"/>
        <end position="321"/>
    </location>
</feature>
<dbReference type="GO" id="GO:0010508">
    <property type="term" value="P:positive regulation of autophagy"/>
    <property type="evidence" value="ECO:0007669"/>
    <property type="project" value="TreeGrafter"/>
</dbReference>
<evidence type="ECO:0000259" key="7">
    <source>
        <dbReference type="Pfam" id="PF24064"/>
    </source>
</evidence>
<organism evidence="8 9">
    <name type="scientific">[Candida] railenensis</name>
    <dbReference type="NCBI Taxonomy" id="45579"/>
    <lineage>
        <taxon>Eukaryota</taxon>
        <taxon>Fungi</taxon>
        <taxon>Dikarya</taxon>
        <taxon>Ascomycota</taxon>
        <taxon>Saccharomycotina</taxon>
        <taxon>Pichiomycetes</taxon>
        <taxon>Debaryomycetaceae</taxon>
        <taxon>Kurtzmaniella</taxon>
    </lineage>
</organism>
<comment type="function">
    <text evidence="4">Mediates inactivation of the TORC1 complex in response to amino acid starvation. Required for meiotic nuclear division.</text>
</comment>
<feature type="region of interest" description="Disordered" evidence="5">
    <location>
        <begin position="272"/>
        <end position="332"/>
    </location>
</feature>
<feature type="compositionally biased region" description="Basic and acidic residues" evidence="5">
    <location>
        <begin position="291"/>
        <end position="304"/>
    </location>
</feature>
<keyword evidence="4 6" id="KW-0732">Signal</keyword>
<dbReference type="AlphaFoldDB" id="A0A9P0VYA7"/>
<reference evidence="8" key="1">
    <citation type="submission" date="2022-03" db="EMBL/GenBank/DDBJ databases">
        <authorList>
            <person name="Legras J.-L."/>
            <person name="Devillers H."/>
            <person name="Grondin C."/>
        </authorList>
    </citation>
    <scope>NUCLEOTIDE SEQUENCE</scope>
    <source>
        <strain evidence="8">CLIB 1423</strain>
    </source>
</reference>
<feature type="domain" description="GATOR1 complex protein NPRL3 C-terminal HTH" evidence="7">
    <location>
        <begin position="828"/>
        <end position="892"/>
    </location>
</feature>
<name>A0A9P0VYA7_9ASCO</name>
<feature type="compositionally biased region" description="Polar residues" evidence="5">
    <location>
        <begin position="197"/>
        <end position="216"/>
    </location>
</feature>
<comment type="subcellular location">
    <subcellularLocation>
        <location evidence="4">Vacuole membrane</location>
        <topology evidence="4">Peripheral membrane protein</topology>
    </subcellularLocation>
</comment>
<comment type="similarity">
    <text evidence="1 4">Belongs to the NPR3 family.</text>
</comment>
<dbReference type="GO" id="GO:1904262">
    <property type="term" value="P:negative regulation of TORC1 signaling"/>
    <property type="evidence" value="ECO:0007669"/>
    <property type="project" value="TreeGrafter"/>
</dbReference>
<protein>
    <recommendedName>
        <fullName evidence="2 4">Nitrogen permease regulator 3</fullName>
    </recommendedName>
    <alternativeName>
        <fullName evidence="3 4">Required for meiotic nuclear division protein 11</fullName>
    </alternativeName>
</protein>
<evidence type="ECO:0000256" key="3">
    <source>
        <dbReference type="ARBA" id="ARBA00030028"/>
    </source>
</evidence>
<sequence>MSFNLPNSYLLGILLVVSTHSGPQLVYNYPPVLSHESVDQSHTAKLMVNSEDDGSMDDHDVDDDEYIVDSEENDDVSSIESKDDSKWNTRNLNYYMGTKKELMEFLDDQEKHRERTPKQKKSLRNKDTIPLEKTLSARSERSLFSNTATLPTIANVVSNTSFQLGAPAIPTQSQHSSTLSPSNNQNSSTSLNSNSQLGSPSSIPSGSANKGNSTSPEVASTIFGIEQAYLCETLCPPRQMCNSRFEMLIDDLVFLGLPIHCYDNGSWRSKKKRVRKKASKVSKDGSSVGEKSNEGESEKTRNDDSTNNNNLDDGEEEEDNDGIPKSGSSNEKKSNTMSMFHLVFIMNPPIIECNYRIDEMFYYVISRLSLVLRYEQSKHDYVWQQVKLIQKFKEEYRTVSGGISGGLASYLNHRASLCKMISDCYYSISKSEIANLSINNKLRSFQIPIKTEFHSLPESTVPYLPGSHLSSTVSLLGKTGLINVGDTTRYGISNMMSILTRMGGGTYGGSLGGGGASGNSGPNVVGASDEGDYLEDDDSDSSEDIIHFALLLLDDPETIVSDIKAEPQSTLANFIRMIKPTESLSNLASKLEQSQKVTERLSITEIKSFAFHLIYWRRARVIPPLNSRSVYIVSPMAPVTLNLYFDIQKFSKEFTTLPSLPHFLKSLSSSSRKPRQYATIIPSRDHREVYLDALGWLIRYGYVTQLHTFIWLKISRKVKMKVEEDLENESSSKKRGLSNASKGVRSSKGVDSKIGEDENDVNVSIQATSNVVGTDNTSKKVSKTKPAQNKSSSYVPSMEHDGVPLFSGPNITLEEDSDTIILDPDRATTLERRWINKIVSEESRLSPELTAVFYKLLKYMDGKNSLELLLLKEDVSRNDLRKLLFAIEDHVISVRHW</sequence>
<dbReference type="GO" id="GO:1990130">
    <property type="term" value="C:GATOR1 complex"/>
    <property type="evidence" value="ECO:0007669"/>
    <property type="project" value="TreeGrafter"/>
</dbReference>
<dbReference type="InterPro" id="IPR005365">
    <property type="entry name" value="Npr3"/>
</dbReference>
<evidence type="ECO:0000313" key="8">
    <source>
        <dbReference type="EMBL" id="CAH2353516.1"/>
    </source>
</evidence>
<comment type="caution">
    <text evidence="8">The sequence shown here is derived from an EMBL/GenBank/DDBJ whole genome shotgun (WGS) entry which is preliminary data.</text>
</comment>
<dbReference type="Proteomes" id="UP000837801">
    <property type="component" value="Unassembled WGS sequence"/>
</dbReference>
<dbReference type="GO" id="GO:0034198">
    <property type="term" value="P:cellular response to amino acid starvation"/>
    <property type="evidence" value="ECO:0007669"/>
    <property type="project" value="TreeGrafter"/>
</dbReference>
<dbReference type="PANTHER" id="PTHR13153:SF5">
    <property type="entry name" value="GATOR COMPLEX PROTEIN NPRL3"/>
    <property type="match status" value="1"/>
</dbReference>
<keyword evidence="4" id="KW-0469">Meiosis</keyword>
<proteinExistence type="inferred from homology"/>
<evidence type="ECO:0000256" key="2">
    <source>
        <dbReference type="ARBA" id="ARBA00017880"/>
    </source>
</evidence>
<feature type="region of interest" description="Disordered" evidence="5">
    <location>
        <begin position="109"/>
        <end position="133"/>
    </location>
</feature>
<gene>
    <name evidence="8" type="ORF">CLIB1423_11S01464</name>
</gene>
<feature type="region of interest" description="Disordered" evidence="5">
    <location>
        <begin position="725"/>
        <end position="799"/>
    </location>
</feature>
<evidence type="ECO:0000313" key="9">
    <source>
        <dbReference type="Proteomes" id="UP000837801"/>
    </source>
</evidence>
<feature type="signal peptide" evidence="6">
    <location>
        <begin position="1"/>
        <end position="21"/>
    </location>
</feature>
<evidence type="ECO:0000256" key="4">
    <source>
        <dbReference type="RuleBase" id="RU368069"/>
    </source>
</evidence>
<dbReference type="OrthoDB" id="18648at2759"/>